<gene>
    <name evidence="5" type="ORF">OSB1V03_LOCUS9518</name>
</gene>
<feature type="transmembrane region" description="Helical" evidence="4">
    <location>
        <begin position="96"/>
        <end position="114"/>
    </location>
</feature>
<keyword evidence="6" id="KW-1185">Reference proteome</keyword>
<feature type="transmembrane region" description="Helical" evidence="4">
    <location>
        <begin position="154"/>
        <end position="173"/>
    </location>
</feature>
<keyword evidence="2 4" id="KW-1133">Transmembrane helix</keyword>
<evidence type="ECO:0000256" key="3">
    <source>
        <dbReference type="ARBA" id="ARBA00023136"/>
    </source>
</evidence>
<evidence type="ECO:0008006" key="7">
    <source>
        <dbReference type="Google" id="ProtNLM"/>
    </source>
</evidence>
<dbReference type="Proteomes" id="UP000759131">
    <property type="component" value="Unassembled WGS sequence"/>
</dbReference>
<dbReference type="AlphaFoldDB" id="A0A7R9KTG0"/>
<keyword evidence="3 4" id="KW-0472">Membrane</keyword>
<dbReference type="OrthoDB" id="413079at2759"/>
<accession>A0A7R9KTG0</accession>
<feature type="transmembrane region" description="Helical" evidence="4">
    <location>
        <begin position="221"/>
        <end position="241"/>
    </location>
</feature>
<sequence length="514" mass="56786">MPSYDVSPMDKKPSTGHPMVNKLANNWPKCVYTAIFVYTHIAFGMTITMYPPIMVDMKYILHTSIRYVSLYTTFLSAGYMLGTVFGYLYEYINRQLTAIVFLTLMTVGSALTPLSPDLWSLYACAFAIGMGAAVWNTMANVWLIEMWANHSSPLLQLLHCGFGAGTIISPLILKSHLVGETRYHGTDSINSTVSNYTMDGNYSQGLEKEFNERRLGLVIPFQINAAIQILSPIAMLIMFIFQRYEPPPSPLSSAPAVLDSNDNNVTKPVPPSGKLLDRSGVWPRRWSIALFCVWLSAYCVAENTLMGFGATYFQYCPLRLSAQEAAQLLSTAAIAFTAGRGLSVLTAIYFKPQQMIGYHFVLLMISVVALYAGQYNLNVLRVSTVMAGLGLSAMCPAMFAYLEHRRKRANGNSNTAAITVIATQLSPTATIITITGGTVRYSRSGRAEYRDRQNNTCNSVAYADRQTRSMATNIGKEVTGVASELRHSAHHTAVTTVEYVTSFGHKSHERIDCQ</sequence>
<proteinExistence type="predicted"/>
<evidence type="ECO:0000313" key="5">
    <source>
        <dbReference type="EMBL" id="CAD7629101.1"/>
    </source>
</evidence>
<dbReference type="InterPro" id="IPR011701">
    <property type="entry name" value="MFS"/>
</dbReference>
<evidence type="ECO:0000256" key="4">
    <source>
        <dbReference type="SAM" id="Phobius"/>
    </source>
</evidence>
<dbReference type="PANTHER" id="PTHR23121:SF9">
    <property type="entry name" value="SODIUM-DEPENDENT GLUCOSE TRANSPORTER 1"/>
    <property type="match status" value="1"/>
</dbReference>
<evidence type="ECO:0000256" key="1">
    <source>
        <dbReference type="ARBA" id="ARBA00022692"/>
    </source>
</evidence>
<dbReference type="GO" id="GO:0022857">
    <property type="term" value="F:transmembrane transporter activity"/>
    <property type="evidence" value="ECO:0007669"/>
    <property type="project" value="InterPro"/>
</dbReference>
<feature type="transmembrane region" description="Helical" evidence="4">
    <location>
        <begin position="379"/>
        <end position="402"/>
    </location>
</feature>
<protein>
    <recommendedName>
        <fullName evidence="7">Sodium-dependent glucose transporter 1</fullName>
    </recommendedName>
</protein>
<feature type="transmembrane region" description="Helical" evidence="4">
    <location>
        <begin position="356"/>
        <end position="373"/>
    </location>
</feature>
<dbReference type="Pfam" id="PF07690">
    <property type="entry name" value="MFS_1"/>
    <property type="match status" value="1"/>
</dbReference>
<keyword evidence="1 4" id="KW-0812">Transmembrane</keyword>
<feature type="transmembrane region" description="Helical" evidence="4">
    <location>
        <begin position="120"/>
        <end position="142"/>
    </location>
</feature>
<feature type="transmembrane region" description="Helical" evidence="4">
    <location>
        <begin position="30"/>
        <end position="50"/>
    </location>
</feature>
<name>A0A7R9KTG0_9ACAR</name>
<feature type="transmembrane region" description="Helical" evidence="4">
    <location>
        <begin position="325"/>
        <end position="349"/>
    </location>
</feature>
<organism evidence="5">
    <name type="scientific">Medioppia subpectinata</name>
    <dbReference type="NCBI Taxonomy" id="1979941"/>
    <lineage>
        <taxon>Eukaryota</taxon>
        <taxon>Metazoa</taxon>
        <taxon>Ecdysozoa</taxon>
        <taxon>Arthropoda</taxon>
        <taxon>Chelicerata</taxon>
        <taxon>Arachnida</taxon>
        <taxon>Acari</taxon>
        <taxon>Acariformes</taxon>
        <taxon>Sarcoptiformes</taxon>
        <taxon>Oribatida</taxon>
        <taxon>Brachypylina</taxon>
        <taxon>Oppioidea</taxon>
        <taxon>Oppiidae</taxon>
        <taxon>Medioppia</taxon>
    </lineage>
</organism>
<dbReference type="PANTHER" id="PTHR23121">
    <property type="entry name" value="SODIUM-DEPENDENT GLUCOSE TRANSPORTER 1"/>
    <property type="match status" value="1"/>
</dbReference>
<dbReference type="Gene3D" id="1.20.1250.20">
    <property type="entry name" value="MFS general substrate transporter like domains"/>
    <property type="match status" value="1"/>
</dbReference>
<evidence type="ECO:0000256" key="2">
    <source>
        <dbReference type="ARBA" id="ARBA00022989"/>
    </source>
</evidence>
<dbReference type="EMBL" id="CAJPIZ010006443">
    <property type="protein sequence ID" value="CAG2109531.1"/>
    <property type="molecule type" value="Genomic_DNA"/>
</dbReference>
<feature type="transmembrane region" description="Helical" evidence="4">
    <location>
        <begin position="288"/>
        <end position="313"/>
    </location>
</feature>
<dbReference type="SUPFAM" id="SSF103473">
    <property type="entry name" value="MFS general substrate transporter"/>
    <property type="match status" value="1"/>
</dbReference>
<reference evidence="5" key="1">
    <citation type="submission" date="2020-11" db="EMBL/GenBank/DDBJ databases">
        <authorList>
            <person name="Tran Van P."/>
        </authorList>
    </citation>
    <scope>NUCLEOTIDE SEQUENCE</scope>
</reference>
<evidence type="ECO:0000313" key="6">
    <source>
        <dbReference type="Proteomes" id="UP000759131"/>
    </source>
</evidence>
<dbReference type="EMBL" id="OC861018">
    <property type="protein sequence ID" value="CAD7629101.1"/>
    <property type="molecule type" value="Genomic_DNA"/>
</dbReference>
<feature type="transmembrane region" description="Helical" evidence="4">
    <location>
        <begin position="70"/>
        <end position="89"/>
    </location>
</feature>
<dbReference type="InterPro" id="IPR036259">
    <property type="entry name" value="MFS_trans_sf"/>
</dbReference>